<feature type="domain" description="Enoyl reductase (ER)" evidence="3">
    <location>
        <begin position="12"/>
        <end position="327"/>
    </location>
</feature>
<dbReference type="Proteomes" id="UP000327000">
    <property type="component" value="Unassembled WGS sequence"/>
</dbReference>
<comment type="caution">
    <text evidence="4">The sequence shown here is derived from an EMBL/GenBank/DDBJ whole genome shotgun (WGS) entry which is preliminary data.</text>
</comment>
<evidence type="ECO:0000313" key="4">
    <source>
        <dbReference type="EMBL" id="KAB7849243.1"/>
    </source>
</evidence>
<dbReference type="InterPro" id="IPR013149">
    <property type="entry name" value="ADH-like_C"/>
</dbReference>
<dbReference type="GO" id="GO:0070402">
    <property type="term" value="F:NADPH binding"/>
    <property type="evidence" value="ECO:0007669"/>
    <property type="project" value="TreeGrafter"/>
</dbReference>
<evidence type="ECO:0000256" key="2">
    <source>
        <dbReference type="ARBA" id="ARBA00023002"/>
    </source>
</evidence>
<dbReference type="Gene3D" id="3.40.50.720">
    <property type="entry name" value="NAD(P)-binding Rossmann-like Domain"/>
    <property type="match status" value="1"/>
</dbReference>
<dbReference type="PANTHER" id="PTHR48106">
    <property type="entry name" value="QUINONE OXIDOREDUCTASE PIG3-RELATED"/>
    <property type="match status" value="1"/>
</dbReference>
<dbReference type="CDD" id="cd08268">
    <property type="entry name" value="MDR2"/>
    <property type="match status" value="1"/>
</dbReference>
<dbReference type="AlphaFoldDB" id="A0A5N5WC81"/>
<dbReference type="Pfam" id="PF08240">
    <property type="entry name" value="ADH_N"/>
    <property type="match status" value="1"/>
</dbReference>
<accession>A0A5N5WC81</accession>
<gene>
    <name evidence="4" type="ORF">FRZ00_07420</name>
</gene>
<evidence type="ECO:0000256" key="1">
    <source>
        <dbReference type="ARBA" id="ARBA00022857"/>
    </source>
</evidence>
<evidence type="ECO:0000313" key="5">
    <source>
        <dbReference type="Proteomes" id="UP000327000"/>
    </source>
</evidence>
<dbReference type="SUPFAM" id="SSF50129">
    <property type="entry name" value="GroES-like"/>
    <property type="match status" value="1"/>
</dbReference>
<dbReference type="EMBL" id="VOKX01000010">
    <property type="protein sequence ID" value="KAB7849243.1"/>
    <property type="molecule type" value="Genomic_DNA"/>
</dbReference>
<keyword evidence="5" id="KW-1185">Reference proteome</keyword>
<name>A0A5N5WC81_STRMB</name>
<dbReference type="InterPro" id="IPR013154">
    <property type="entry name" value="ADH-like_N"/>
</dbReference>
<dbReference type="SUPFAM" id="SSF51735">
    <property type="entry name" value="NAD(P)-binding Rossmann-fold domains"/>
    <property type="match status" value="1"/>
</dbReference>
<dbReference type="InterPro" id="IPR011032">
    <property type="entry name" value="GroES-like_sf"/>
</dbReference>
<dbReference type="Pfam" id="PF00107">
    <property type="entry name" value="ADH_zinc_N"/>
    <property type="match status" value="1"/>
</dbReference>
<dbReference type="RefSeq" id="WP_004955242.1">
    <property type="nucleotide sequence ID" value="NZ_VOKX01000010.1"/>
</dbReference>
<keyword evidence="2" id="KW-0560">Oxidoreductase</keyword>
<dbReference type="PANTHER" id="PTHR48106:SF5">
    <property type="entry name" value="ZINC-CONTAINING ALCOHOL DEHYDROGENASE"/>
    <property type="match status" value="1"/>
</dbReference>
<reference evidence="4 5" key="1">
    <citation type="journal article" date="2019" name="Microb. Cell Fact.">
        <title>Exploring novel herbicidin analogues by transcriptional regulator overexpression and MS/MS molecular networking.</title>
        <authorList>
            <person name="Shi Y."/>
            <person name="Gu R."/>
            <person name="Li Y."/>
            <person name="Wang X."/>
            <person name="Ren W."/>
            <person name="Li X."/>
            <person name="Wang L."/>
            <person name="Xie Y."/>
            <person name="Hong B."/>
        </authorList>
    </citation>
    <scope>NUCLEOTIDE SEQUENCE [LARGE SCALE GENOMIC DNA]</scope>
    <source>
        <strain evidence="4 5">US-43</strain>
    </source>
</reference>
<dbReference type="OrthoDB" id="9792162at2"/>
<dbReference type="InterPro" id="IPR020843">
    <property type="entry name" value="ER"/>
</dbReference>
<keyword evidence="1" id="KW-0521">NADP</keyword>
<organism evidence="4 5">
    <name type="scientific">Streptomyces mobaraensis</name>
    <name type="common">Streptoverticillium mobaraense</name>
    <dbReference type="NCBI Taxonomy" id="35621"/>
    <lineage>
        <taxon>Bacteria</taxon>
        <taxon>Bacillati</taxon>
        <taxon>Actinomycetota</taxon>
        <taxon>Actinomycetes</taxon>
        <taxon>Kitasatosporales</taxon>
        <taxon>Streptomycetaceae</taxon>
        <taxon>Streptomyces</taxon>
    </lineage>
</organism>
<dbReference type="SMART" id="SM00829">
    <property type="entry name" value="PKS_ER"/>
    <property type="match status" value="1"/>
</dbReference>
<sequence>MKAKTVLFDEVGAPEVLRIEEVELGAPGPGEVRVRVEAMGLNRSEALFRAGAYYYAPDLPASRIGAEAAGVIEEVGPEVEGFAAGDPVTVLATAAGAMSAYGVYAERVNVPASTLFRRHPSVDAVTGAATWLSYLTAYGALVEIGGLRPGDTVLITAASSSVGIAAIQVANLVGAVPIAVTRTVAKREQLLKAGAARVITLDEDDLVALMDALTDGAGARVVFDAVGGPEVSRLAGTVARDGMLIVYGSLDGRPTPLPPHWPLAVYGFALPAVLDHDDRKRRATAFIESGLRSGALSPLIDRTFPLHAIADAHRHLEGNGQVGKIVVTVGLGDGLREARRATSA</sequence>
<dbReference type="InterPro" id="IPR036291">
    <property type="entry name" value="NAD(P)-bd_dom_sf"/>
</dbReference>
<dbReference type="Gene3D" id="3.90.180.10">
    <property type="entry name" value="Medium-chain alcohol dehydrogenases, catalytic domain"/>
    <property type="match status" value="1"/>
</dbReference>
<protein>
    <submittedName>
        <fullName evidence="4">Zinc-dependent alcohol dehydrogenase family protein</fullName>
    </submittedName>
</protein>
<evidence type="ECO:0000259" key="3">
    <source>
        <dbReference type="SMART" id="SM00829"/>
    </source>
</evidence>
<dbReference type="GO" id="GO:0016651">
    <property type="term" value="F:oxidoreductase activity, acting on NAD(P)H"/>
    <property type="evidence" value="ECO:0007669"/>
    <property type="project" value="TreeGrafter"/>
</dbReference>
<proteinExistence type="predicted"/>